<feature type="compositionally biased region" description="Low complexity" evidence="1">
    <location>
        <begin position="268"/>
        <end position="282"/>
    </location>
</feature>
<gene>
    <name evidence="3" type="ORF">SAMN05421720_108158</name>
</gene>
<name>A0A1G7E3S3_9PROT</name>
<dbReference type="InterPro" id="IPR007730">
    <property type="entry name" value="SPOR-like_dom"/>
</dbReference>
<dbReference type="PROSITE" id="PS51724">
    <property type="entry name" value="SPOR"/>
    <property type="match status" value="1"/>
</dbReference>
<dbReference type="SUPFAM" id="SSF110997">
    <property type="entry name" value="Sporulation related repeat"/>
    <property type="match status" value="1"/>
</dbReference>
<protein>
    <submittedName>
        <fullName evidence="3">Sporulation related domain-containing protein</fullName>
    </submittedName>
</protein>
<dbReference type="AlphaFoldDB" id="A0A1G7E3S3"/>
<dbReference type="Pfam" id="PF05036">
    <property type="entry name" value="SPOR"/>
    <property type="match status" value="1"/>
</dbReference>
<dbReference type="Gene3D" id="3.30.70.1070">
    <property type="entry name" value="Sporulation related repeat"/>
    <property type="match status" value="1"/>
</dbReference>
<evidence type="ECO:0000313" key="3">
    <source>
        <dbReference type="EMBL" id="SDE58311.1"/>
    </source>
</evidence>
<sequence>MRCSSTRVETEPVRGSVGSRAGAVVAALCLMVALSACETPPKAGGGEDQAGPRHVVDPVGRIGQAPLPTYAVGDQYVFDNPEETWTIRDVGDDTITWDSDLGGMRVTPRDPLMPSLLSGSPDVGTVTREVRQKAGSLWPLSIGNEASFLVSVSMEGRPAQSLAWNCRVVGTTRTEVPPGSFNTYKVACVRSDGLRLYTYHSPTVGYFVRREVTTSDEQQQTRSLLAVSNGRITARGIPDAPAPVAAPAAPAQSTPLPAPDGASATPDASTPVAPTAPLAATPAPAPAPQPVAQPATTAAAPGAWAGAGVRVGSFRTMEGARTGWANFQSAYPGLLGDLSPRIERVDLGDKGTYYRVYGGPFPSASAARDLCGQIPEMGSVCDVKTFN</sequence>
<dbReference type="InterPro" id="IPR036680">
    <property type="entry name" value="SPOR-like_sf"/>
</dbReference>
<evidence type="ECO:0000259" key="2">
    <source>
        <dbReference type="PROSITE" id="PS51724"/>
    </source>
</evidence>
<feature type="region of interest" description="Disordered" evidence="1">
    <location>
        <begin position="236"/>
        <end position="299"/>
    </location>
</feature>
<feature type="domain" description="SPOR" evidence="2">
    <location>
        <begin position="301"/>
        <end position="387"/>
    </location>
</feature>
<proteinExistence type="predicted"/>
<dbReference type="Proteomes" id="UP000199412">
    <property type="component" value="Unassembled WGS sequence"/>
</dbReference>
<evidence type="ECO:0000313" key="4">
    <source>
        <dbReference type="Proteomes" id="UP000199412"/>
    </source>
</evidence>
<evidence type="ECO:0000256" key="1">
    <source>
        <dbReference type="SAM" id="MobiDB-lite"/>
    </source>
</evidence>
<organism evidence="3 4">
    <name type="scientific">Rhodospira trueperi</name>
    <dbReference type="NCBI Taxonomy" id="69960"/>
    <lineage>
        <taxon>Bacteria</taxon>
        <taxon>Pseudomonadati</taxon>
        <taxon>Pseudomonadota</taxon>
        <taxon>Alphaproteobacteria</taxon>
        <taxon>Rhodospirillales</taxon>
        <taxon>Rhodospirillaceae</taxon>
        <taxon>Rhodospira</taxon>
    </lineage>
</organism>
<keyword evidence="4" id="KW-1185">Reference proteome</keyword>
<dbReference type="OrthoDB" id="7390864at2"/>
<dbReference type="GO" id="GO:0042834">
    <property type="term" value="F:peptidoglycan binding"/>
    <property type="evidence" value="ECO:0007669"/>
    <property type="project" value="InterPro"/>
</dbReference>
<feature type="compositionally biased region" description="Low complexity" evidence="1">
    <location>
        <begin position="238"/>
        <end position="255"/>
    </location>
</feature>
<dbReference type="RefSeq" id="WP_092786574.1">
    <property type="nucleotide sequence ID" value="NZ_FNAP01000008.1"/>
</dbReference>
<dbReference type="STRING" id="69960.SAMN05421720_108158"/>
<accession>A0A1G7E3S3</accession>
<dbReference type="EMBL" id="FNAP01000008">
    <property type="protein sequence ID" value="SDE58311.1"/>
    <property type="molecule type" value="Genomic_DNA"/>
</dbReference>
<reference evidence="3 4" key="1">
    <citation type="submission" date="2016-10" db="EMBL/GenBank/DDBJ databases">
        <authorList>
            <person name="de Groot N.N."/>
        </authorList>
    </citation>
    <scope>NUCLEOTIDE SEQUENCE [LARGE SCALE GENOMIC DNA]</scope>
    <source>
        <strain evidence="3 4">ATCC 700224</strain>
    </source>
</reference>